<dbReference type="PANTHER" id="PTHR13335">
    <property type="entry name" value="TARGET OF RAPAMYCIN COMPLEX 2 SUBUNIT MAPKAP1"/>
    <property type="match status" value="1"/>
</dbReference>
<evidence type="ECO:0000256" key="2">
    <source>
        <dbReference type="SAM" id="MobiDB-lite"/>
    </source>
</evidence>
<dbReference type="InterPro" id="IPR057339">
    <property type="entry name" value="RBD_SIN1"/>
</dbReference>
<accession>A0A6A7G0T5</accession>
<sequence>MAMFDDTQWLLSHIQNSYATSDDSGLSEVVLQGNWPIEKLVDFDFLYPDDTITTEQSYEDPTPHSLDVHADQSYLGHRFRSDTEHRLNKMKKEKNLQAQITRITWQVNPVPLTESEAEELFGCHPVPELQLQTPASLLSRLLDQDDQAQNPYLDYAKWDASTDVNVSSKRLSIYVYNDEQPHFPIKVVVNLAARVIDVIGLTFFLYTRDNLTPPITDPMSAYSLRIADEDGSVDWEFMPLLHSHGIDKFGFRVLAVAKEKQPDTAAAIAAASLHQPVTVTVHISGGVFSLIECESRDIALREVLNRTIAKRREMARVVAAGVQYHLESADDEPGRVLDLDRTLSEMETLILHAVRDNSKRAPITDGGGLNDDAESASHSFAVTWVKKWAKFDATIDVSYGGVFLAVTGSSSSGLLRPPSPVSYPSNKIVCCNIKTGSSILGRRPVTASMTNKDKLTDGKKTIKKGGSDATAGGGGGKGSSEKSGQGGRCEVLLTCLGEQRFKDYLLECDETVGQELVEAVKRIKTENNSNKEEKPRRRYSLVGLKKKNRASYGLRPPN</sequence>
<feature type="region of interest" description="Disordered" evidence="2">
    <location>
        <begin position="526"/>
        <end position="558"/>
    </location>
</feature>
<dbReference type="GO" id="GO:0005886">
    <property type="term" value="C:plasma membrane"/>
    <property type="evidence" value="ECO:0007669"/>
    <property type="project" value="TreeGrafter"/>
</dbReference>
<dbReference type="PANTHER" id="PTHR13335:SF1">
    <property type="entry name" value="TARGET OF RAPAMYCIN COMPLEX 2 SUBUNIT MAPKAP1"/>
    <property type="match status" value="1"/>
</dbReference>
<evidence type="ECO:0000256" key="1">
    <source>
        <dbReference type="ARBA" id="ARBA00009407"/>
    </source>
</evidence>
<dbReference type="Pfam" id="PF16978">
    <property type="entry name" value="CRIM"/>
    <property type="match status" value="1"/>
</dbReference>
<feature type="region of interest" description="Disordered" evidence="2">
    <location>
        <begin position="446"/>
        <end position="486"/>
    </location>
</feature>
<proteinExistence type="evidence at transcript level"/>
<dbReference type="EMBL" id="IACT01004742">
    <property type="protein sequence ID" value="LAC23922.1"/>
    <property type="molecule type" value="mRNA"/>
</dbReference>
<evidence type="ECO:0000313" key="5">
    <source>
        <dbReference type="EMBL" id="LAC23922.1"/>
    </source>
</evidence>
<dbReference type="AlphaFoldDB" id="A0A6A7G0T5"/>
<feature type="domain" description="Target of rapamycin complex 2 subunit MAPKAP1-like Ras-binding" evidence="4">
    <location>
        <begin position="286"/>
        <end position="351"/>
    </location>
</feature>
<organism evidence="5">
    <name type="scientific">Hirondellea gigas</name>
    <dbReference type="NCBI Taxonomy" id="1518452"/>
    <lineage>
        <taxon>Eukaryota</taxon>
        <taxon>Metazoa</taxon>
        <taxon>Ecdysozoa</taxon>
        <taxon>Arthropoda</taxon>
        <taxon>Crustacea</taxon>
        <taxon>Multicrustacea</taxon>
        <taxon>Malacostraca</taxon>
        <taxon>Eumalacostraca</taxon>
        <taxon>Peracarida</taxon>
        <taxon>Amphipoda</taxon>
        <taxon>Amphilochidea</taxon>
        <taxon>Lysianassida</taxon>
        <taxon>Lysianassidira</taxon>
        <taxon>Lysianassoidea</taxon>
        <taxon>Lysianassidae</taxon>
        <taxon>Hirondellea</taxon>
    </lineage>
</organism>
<reference evidence="5" key="1">
    <citation type="submission" date="2017-11" db="EMBL/GenBank/DDBJ databases">
        <title>The sensing device of the deep-sea amphipod.</title>
        <authorList>
            <person name="Kobayashi H."/>
            <person name="Nagahama T."/>
            <person name="Arai W."/>
            <person name="Sasagawa Y."/>
            <person name="Umeda M."/>
            <person name="Hayashi T."/>
            <person name="Nikaido I."/>
            <person name="Watanabe H."/>
            <person name="Oguri K."/>
            <person name="Kitazato H."/>
            <person name="Fujioka K."/>
            <person name="Kido Y."/>
            <person name="Takami H."/>
        </authorList>
    </citation>
    <scope>NUCLEOTIDE SEQUENCE</scope>
    <source>
        <tissue evidence="5">Whole body</tissue>
    </source>
</reference>
<dbReference type="Pfam" id="PF25322">
    <property type="entry name" value="RBD_SIN1"/>
    <property type="match status" value="1"/>
</dbReference>
<dbReference type="InterPro" id="IPR031567">
    <property type="entry name" value="CRIM_dom"/>
</dbReference>
<protein>
    <submittedName>
        <fullName evidence="5">Target of rapamycin complex 2 subunit MAPKAP1-like</fullName>
    </submittedName>
</protein>
<feature type="compositionally biased region" description="Basic and acidic residues" evidence="2">
    <location>
        <begin position="526"/>
        <end position="535"/>
    </location>
</feature>
<name>A0A6A7G0T5_9CRUS</name>
<dbReference type="InterPro" id="IPR008828">
    <property type="entry name" value="Sin1/Avo1"/>
</dbReference>
<dbReference type="GO" id="GO:0038203">
    <property type="term" value="P:TORC2 signaling"/>
    <property type="evidence" value="ECO:0007669"/>
    <property type="project" value="TreeGrafter"/>
</dbReference>
<dbReference type="GO" id="GO:0005737">
    <property type="term" value="C:cytoplasm"/>
    <property type="evidence" value="ECO:0007669"/>
    <property type="project" value="TreeGrafter"/>
</dbReference>
<evidence type="ECO:0000259" key="4">
    <source>
        <dbReference type="Pfam" id="PF25322"/>
    </source>
</evidence>
<comment type="similarity">
    <text evidence="1">Belongs to the SIN1 family.</text>
</comment>
<feature type="domain" description="CRIM" evidence="3">
    <location>
        <begin position="136"/>
        <end position="263"/>
    </location>
</feature>
<dbReference type="GO" id="GO:0031932">
    <property type="term" value="C:TORC2 complex"/>
    <property type="evidence" value="ECO:0007669"/>
    <property type="project" value="InterPro"/>
</dbReference>
<evidence type="ECO:0000259" key="3">
    <source>
        <dbReference type="Pfam" id="PF16978"/>
    </source>
</evidence>
<feature type="compositionally biased region" description="Basic and acidic residues" evidence="2">
    <location>
        <begin position="451"/>
        <end position="460"/>
    </location>
</feature>
<dbReference type="GO" id="GO:0005546">
    <property type="term" value="F:phosphatidylinositol-4,5-bisphosphate binding"/>
    <property type="evidence" value="ECO:0007669"/>
    <property type="project" value="TreeGrafter"/>
</dbReference>
<feature type="compositionally biased region" description="Basic residues" evidence="2">
    <location>
        <begin position="536"/>
        <end position="549"/>
    </location>
</feature>